<sequence length="660" mass="76517">MYTIHSESHDLQSMYGRTEQRRWLLSRGWRFSKKDDRHSGFRTKRARLRWCESHYAIIMMPPPCLASKASSPLLAQLAMLQGDIPTSMFLHQNLYELRLSGNNLSGLVDLNNFSNLQELHIVDLSDNNIQSLGINEGSVKSFPKDLNLDLSKNQIHGRIPEGFNHMADTLGSLDLSHNLLTSSVEYESIKRYRGRSPKEIMDKITAAQMAKQRTRHSLVDHENSAHLLPSIKLMIVARRTATYNTTMQQNDRIQQMPALMVDTSAYLRVAHPRVMCYKRYNESNFPHYQSVEYESIKRYRGRSPKEIMDKITAAQMAKQRTRHSLVDHENSAHLLPSIKLMIVARRTATYNTTMQQNDRIQQMPALMVDTSAYLRVAHPRVMCYKRYNESNFPHYQSVEYESIKRYRGRSPKEIMDKITAAQMAKQRTRHSLVDHENSAHLLPSIKLMIVARRTATYNTTMQQNDRIQQMPALMVDTSAYLRVAHPRVMCYKRYNESNFPHYQSNIFSSSHIYITTTHVMTLHSIHYDSTHPDTYNLVGFSRCPHLWWIPLLISELLIPELCVTSVTMNQISLTTRITVGRLGDHSWKKGLGEPLLISPRRDQLAWASLSVPATIFTCNRCEDIPQATIPPYHTSISTAETNMNKHWRKYEQGFERTYEE</sequence>
<evidence type="ECO:0008006" key="3">
    <source>
        <dbReference type="Google" id="ProtNLM"/>
    </source>
</evidence>
<dbReference type="AlphaFoldDB" id="A0A4D6MHR8"/>
<accession>A0A4D6MHR8</accession>
<dbReference type="SUPFAM" id="SSF52058">
    <property type="entry name" value="L domain-like"/>
    <property type="match status" value="1"/>
</dbReference>
<dbReference type="Gene3D" id="3.80.10.10">
    <property type="entry name" value="Ribonuclease Inhibitor"/>
    <property type="match status" value="1"/>
</dbReference>
<dbReference type="PROSITE" id="PS51450">
    <property type="entry name" value="LRR"/>
    <property type="match status" value="1"/>
</dbReference>
<evidence type="ECO:0000313" key="2">
    <source>
        <dbReference type="Proteomes" id="UP000501690"/>
    </source>
</evidence>
<proteinExistence type="predicted"/>
<evidence type="ECO:0000313" key="1">
    <source>
        <dbReference type="EMBL" id="QCE00568.1"/>
    </source>
</evidence>
<reference evidence="1 2" key="1">
    <citation type="submission" date="2019-04" db="EMBL/GenBank/DDBJ databases">
        <title>An improved genome assembly and genetic linkage map for asparagus bean, Vigna unguiculata ssp. sesquipedialis.</title>
        <authorList>
            <person name="Xia Q."/>
            <person name="Zhang R."/>
            <person name="Dong Y."/>
        </authorList>
    </citation>
    <scope>NUCLEOTIDE SEQUENCE [LARGE SCALE GENOMIC DNA]</scope>
    <source>
        <tissue evidence="1">Leaf</tissue>
    </source>
</reference>
<dbReference type="InterPro" id="IPR052595">
    <property type="entry name" value="LRRC69/RLP"/>
</dbReference>
<protein>
    <recommendedName>
        <fullName evidence="3">LRR receptor-like serine/threonine-protein kinase FLS2</fullName>
    </recommendedName>
</protein>
<dbReference type="EMBL" id="CP039351">
    <property type="protein sequence ID" value="QCE00568.1"/>
    <property type="molecule type" value="Genomic_DNA"/>
</dbReference>
<dbReference type="PANTHER" id="PTHR48057">
    <property type="entry name" value="LEUCINE-RICH REPEAT SERINE/THREONINE-PROTEIN KINASE 1"/>
    <property type="match status" value="1"/>
</dbReference>
<gene>
    <name evidence="1" type="ORF">DEO72_LG7g1858</name>
</gene>
<dbReference type="Proteomes" id="UP000501690">
    <property type="component" value="Linkage Group LG7"/>
</dbReference>
<organism evidence="1 2">
    <name type="scientific">Vigna unguiculata</name>
    <name type="common">Cowpea</name>
    <dbReference type="NCBI Taxonomy" id="3917"/>
    <lineage>
        <taxon>Eukaryota</taxon>
        <taxon>Viridiplantae</taxon>
        <taxon>Streptophyta</taxon>
        <taxon>Embryophyta</taxon>
        <taxon>Tracheophyta</taxon>
        <taxon>Spermatophyta</taxon>
        <taxon>Magnoliopsida</taxon>
        <taxon>eudicotyledons</taxon>
        <taxon>Gunneridae</taxon>
        <taxon>Pentapetalae</taxon>
        <taxon>rosids</taxon>
        <taxon>fabids</taxon>
        <taxon>Fabales</taxon>
        <taxon>Fabaceae</taxon>
        <taxon>Papilionoideae</taxon>
        <taxon>50 kb inversion clade</taxon>
        <taxon>NPAAA clade</taxon>
        <taxon>indigoferoid/millettioid clade</taxon>
        <taxon>Phaseoleae</taxon>
        <taxon>Vigna</taxon>
    </lineage>
</organism>
<keyword evidence="2" id="KW-1185">Reference proteome</keyword>
<dbReference type="PANTHER" id="PTHR48057:SF29">
    <property type="entry name" value="OS02G0609900 PROTEIN"/>
    <property type="match status" value="1"/>
</dbReference>
<dbReference type="InterPro" id="IPR001611">
    <property type="entry name" value="Leu-rich_rpt"/>
</dbReference>
<dbReference type="InterPro" id="IPR032675">
    <property type="entry name" value="LRR_dom_sf"/>
</dbReference>
<name>A0A4D6MHR8_VIGUN</name>